<evidence type="ECO:0000313" key="1">
    <source>
        <dbReference type="EMBL" id="MBW0589797.1"/>
    </source>
</evidence>
<accession>A0A9Q3KZD5</accession>
<sequence>MPTLMHELASTSLPNPLQLLTCLRSHSTPKICLCGRSPISSLTHPHASAPLLLNLLTLLLRPQSILPTLAPHLGAPPHYASTPLACLLHDLQSLRSCSALPTCF</sequence>
<dbReference type="AlphaFoldDB" id="A0A9Q3KZD5"/>
<comment type="caution">
    <text evidence="1">The sequence shown here is derived from an EMBL/GenBank/DDBJ whole genome shotgun (WGS) entry which is preliminary data.</text>
</comment>
<dbReference type="Proteomes" id="UP000765509">
    <property type="component" value="Unassembled WGS sequence"/>
</dbReference>
<reference evidence="1" key="1">
    <citation type="submission" date="2021-03" db="EMBL/GenBank/DDBJ databases">
        <title>Draft genome sequence of rust myrtle Austropuccinia psidii MF-1, a brazilian biotype.</title>
        <authorList>
            <person name="Quecine M.C."/>
            <person name="Pachon D.M.R."/>
            <person name="Bonatelli M.L."/>
            <person name="Correr F.H."/>
            <person name="Franceschini L.M."/>
            <person name="Leite T.F."/>
            <person name="Margarido G.R.A."/>
            <person name="Almeida C.A."/>
            <person name="Ferrarezi J.A."/>
            <person name="Labate C.A."/>
        </authorList>
    </citation>
    <scope>NUCLEOTIDE SEQUENCE</scope>
    <source>
        <strain evidence="1">MF-1</strain>
    </source>
</reference>
<protein>
    <submittedName>
        <fullName evidence="1">Uncharacterized protein</fullName>
    </submittedName>
</protein>
<name>A0A9Q3KZD5_9BASI</name>
<keyword evidence="2" id="KW-1185">Reference proteome</keyword>
<proteinExistence type="predicted"/>
<organism evidence="1 2">
    <name type="scientific">Austropuccinia psidii MF-1</name>
    <dbReference type="NCBI Taxonomy" id="1389203"/>
    <lineage>
        <taxon>Eukaryota</taxon>
        <taxon>Fungi</taxon>
        <taxon>Dikarya</taxon>
        <taxon>Basidiomycota</taxon>
        <taxon>Pucciniomycotina</taxon>
        <taxon>Pucciniomycetes</taxon>
        <taxon>Pucciniales</taxon>
        <taxon>Sphaerophragmiaceae</taxon>
        <taxon>Austropuccinia</taxon>
    </lineage>
</organism>
<gene>
    <name evidence="1" type="ORF">O181_129512</name>
</gene>
<evidence type="ECO:0000313" key="2">
    <source>
        <dbReference type="Proteomes" id="UP000765509"/>
    </source>
</evidence>
<dbReference type="EMBL" id="AVOT02135715">
    <property type="protein sequence ID" value="MBW0589797.1"/>
    <property type="molecule type" value="Genomic_DNA"/>
</dbReference>